<dbReference type="EMBL" id="DXFH01000011">
    <property type="protein sequence ID" value="HIX35462.1"/>
    <property type="molecule type" value="Genomic_DNA"/>
</dbReference>
<evidence type="ECO:0000313" key="3">
    <source>
        <dbReference type="Proteomes" id="UP000824231"/>
    </source>
</evidence>
<dbReference type="PANTHER" id="PTHR33990:SF5">
    <property type="entry name" value="PHNB-LIKE DOMAIN-CONTAINING PROTEIN"/>
    <property type="match status" value="1"/>
</dbReference>
<name>A0A9D1VHE3_9LACO</name>
<proteinExistence type="predicted"/>
<dbReference type="Pfam" id="PF06983">
    <property type="entry name" value="3-dmu-9_3-mt"/>
    <property type="match status" value="1"/>
</dbReference>
<gene>
    <name evidence="2" type="ORF">H9856_03540</name>
</gene>
<dbReference type="PANTHER" id="PTHR33990">
    <property type="entry name" value="PROTEIN YJDN-RELATED"/>
    <property type="match status" value="1"/>
</dbReference>
<protein>
    <submittedName>
        <fullName evidence="2">VOC family protein</fullName>
    </submittedName>
</protein>
<comment type="caution">
    <text evidence="2">The sequence shown here is derived from an EMBL/GenBank/DDBJ whole genome shotgun (WGS) entry which is preliminary data.</text>
</comment>
<dbReference type="InterPro" id="IPR029068">
    <property type="entry name" value="Glyas_Bleomycin-R_OHBP_Dase"/>
</dbReference>
<reference evidence="2" key="1">
    <citation type="journal article" date="2021" name="PeerJ">
        <title>Extensive microbial diversity within the chicken gut microbiome revealed by metagenomics and culture.</title>
        <authorList>
            <person name="Gilroy R."/>
            <person name="Ravi A."/>
            <person name="Getino M."/>
            <person name="Pursley I."/>
            <person name="Horton D.L."/>
            <person name="Alikhan N.F."/>
            <person name="Baker D."/>
            <person name="Gharbi K."/>
            <person name="Hall N."/>
            <person name="Watson M."/>
            <person name="Adriaenssens E.M."/>
            <person name="Foster-Nyarko E."/>
            <person name="Jarju S."/>
            <person name="Secka A."/>
            <person name="Antonio M."/>
            <person name="Oren A."/>
            <person name="Chaudhuri R.R."/>
            <person name="La Ragione R."/>
            <person name="Hildebrand F."/>
            <person name="Pallen M.J."/>
        </authorList>
    </citation>
    <scope>NUCLEOTIDE SEQUENCE</scope>
    <source>
        <strain evidence="2">ChiSxjej3B15-572</strain>
    </source>
</reference>
<dbReference type="Gene3D" id="3.10.180.10">
    <property type="entry name" value="2,3-Dihydroxybiphenyl 1,2-Dioxygenase, domain 1"/>
    <property type="match status" value="1"/>
</dbReference>
<organism evidence="2 3">
    <name type="scientific">Candidatus Limosilactobacillus merdigallinarum</name>
    <dbReference type="NCBI Taxonomy" id="2838652"/>
    <lineage>
        <taxon>Bacteria</taxon>
        <taxon>Bacillati</taxon>
        <taxon>Bacillota</taxon>
        <taxon>Bacilli</taxon>
        <taxon>Lactobacillales</taxon>
        <taxon>Lactobacillaceae</taxon>
        <taxon>Limosilactobacillus</taxon>
    </lineage>
</organism>
<sequence length="143" mass="15844">MAAEIYPFLTFKNAKKAMEYYQQEFDADALQRIPFTEEQASNLGFSEDNLDDTTAYGEFKIAGHKIMCADATMMEPQASSLVSLLLDFNGDETSAKALFDRLAASDQQRVTLPFGPHPVHSKMGQIVDAYGITWLICSGSSEE</sequence>
<evidence type="ECO:0000313" key="2">
    <source>
        <dbReference type="EMBL" id="HIX35462.1"/>
    </source>
</evidence>
<dbReference type="SUPFAM" id="SSF54593">
    <property type="entry name" value="Glyoxalase/Bleomycin resistance protein/Dihydroxybiphenyl dioxygenase"/>
    <property type="match status" value="1"/>
</dbReference>
<accession>A0A9D1VHE3</accession>
<reference evidence="2" key="2">
    <citation type="submission" date="2021-04" db="EMBL/GenBank/DDBJ databases">
        <authorList>
            <person name="Gilroy R."/>
        </authorList>
    </citation>
    <scope>NUCLEOTIDE SEQUENCE</scope>
    <source>
        <strain evidence="2">ChiSxjej3B15-572</strain>
    </source>
</reference>
<feature type="domain" description="PhnB-like" evidence="1">
    <location>
        <begin position="4"/>
        <end position="136"/>
    </location>
</feature>
<dbReference type="InterPro" id="IPR028973">
    <property type="entry name" value="PhnB-like"/>
</dbReference>
<dbReference type="Proteomes" id="UP000824231">
    <property type="component" value="Unassembled WGS sequence"/>
</dbReference>
<evidence type="ECO:0000259" key="1">
    <source>
        <dbReference type="Pfam" id="PF06983"/>
    </source>
</evidence>
<dbReference type="AlphaFoldDB" id="A0A9D1VHE3"/>